<feature type="active site" description="Proton acceptor" evidence="4">
    <location>
        <position position="356"/>
    </location>
</feature>
<evidence type="ECO:0000313" key="8">
    <source>
        <dbReference type="Proteomes" id="UP000198553"/>
    </source>
</evidence>
<dbReference type="GO" id="GO:0006596">
    <property type="term" value="P:polyamine biosynthetic process"/>
    <property type="evidence" value="ECO:0007669"/>
    <property type="project" value="UniProtKB-UniRule"/>
</dbReference>
<dbReference type="Proteomes" id="UP000198553">
    <property type="component" value="Unassembled WGS sequence"/>
</dbReference>
<reference evidence="8" key="1">
    <citation type="submission" date="2016-10" db="EMBL/GenBank/DDBJ databases">
        <authorList>
            <person name="Varghese N."/>
            <person name="Submissions S."/>
        </authorList>
    </citation>
    <scope>NUCLEOTIDE SEQUENCE [LARGE SCALE GENOMIC DNA]</scope>
    <source>
        <strain evidence="8">B48,IBRC-M 10115,DSM 25386,CECT 8001</strain>
    </source>
</reference>
<evidence type="ECO:0000256" key="3">
    <source>
        <dbReference type="ARBA" id="ARBA00023115"/>
    </source>
</evidence>
<dbReference type="Gene3D" id="1.20.1250.20">
    <property type="entry name" value="MFS general substrate transporter like domains"/>
    <property type="match status" value="1"/>
</dbReference>
<evidence type="ECO:0000256" key="2">
    <source>
        <dbReference type="ARBA" id="ARBA00022679"/>
    </source>
</evidence>
<feature type="transmembrane region" description="Helical" evidence="5">
    <location>
        <begin position="167"/>
        <end position="185"/>
    </location>
</feature>
<dbReference type="InterPro" id="IPR036259">
    <property type="entry name" value="MFS_trans_sf"/>
</dbReference>
<feature type="domain" description="PABS" evidence="6">
    <location>
        <begin position="202"/>
        <end position="435"/>
    </location>
</feature>
<keyword evidence="5" id="KW-0472">Membrane</keyword>
<dbReference type="STRING" id="930146.SAMN05192533_1237"/>
<gene>
    <name evidence="7" type="ORF">SAMN05192533_1237</name>
</gene>
<evidence type="ECO:0000256" key="4">
    <source>
        <dbReference type="PROSITE-ProRule" id="PRU00354"/>
    </source>
</evidence>
<keyword evidence="2 4" id="KW-0808">Transferase</keyword>
<dbReference type="OrthoDB" id="9761985at2"/>
<proteinExistence type="inferred from homology"/>
<dbReference type="SUPFAM" id="SSF53335">
    <property type="entry name" value="S-adenosyl-L-methionine-dependent methyltransferases"/>
    <property type="match status" value="1"/>
</dbReference>
<dbReference type="InterPro" id="IPR029063">
    <property type="entry name" value="SAM-dependent_MTases_sf"/>
</dbReference>
<accession>A0A1H8JVR3</accession>
<evidence type="ECO:0000256" key="5">
    <source>
        <dbReference type="SAM" id="Phobius"/>
    </source>
</evidence>
<feature type="transmembrane region" description="Helical" evidence="5">
    <location>
        <begin position="35"/>
        <end position="56"/>
    </location>
</feature>
<evidence type="ECO:0000256" key="1">
    <source>
        <dbReference type="ARBA" id="ARBA00007867"/>
    </source>
</evidence>
<dbReference type="NCBIfam" id="NF037959">
    <property type="entry name" value="MFS_SpdSyn"/>
    <property type="match status" value="1"/>
</dbReference>
<protein>
    <submittedName>
        <fullName evidence="7">Spermine/spermidine synthase</fullName>
    </submittedName>
</protein>
<dbReference type="Pfam" id="PF01564">
    <property type="entry name" value="Spermine_synth"/>
    <property type="match status" value="1"/>
</dbReference>
<dbReference type="SUPFAM" id="SSF103473">
    <property type="entry name" value="MFS general substrate transporter"/>
    <property type="match status" value="1"/>
</dbReference>
<evidence type="ECO:0000259" key="6">
    <source>
        <dbReference type="PROSITE" id="PS51006"/>
    </source>
</evidence>
<name>A0A1H8JVR3_9BACI</name>
<sequence length="468" mass="52901">MQKKIYLNLFLVSFVIMGLEMTATRLIAPSFGNTVYTWGIVISVFLIGSSIGYSLGGNLADRKNGLEWMRWFYILGILFIGLIPLIKSGVFPFLEFVSSVPGTTVGVLILYFIPNILFSMIVTMLMKMGLDKELSGKAIGNLHTASALGSVLGTLVTTFFFIPLTNINTVIAIFAAMIFLPYLFYFDTKKKMETILLVLPIMGIFLPFVPGNLSSSGILYDETSLYHEIQVFETREFDGMTGDLRYMRFGIEDTVQGLMDMEDPETLKLDYTQHIWEAIERHAPNNESIFMIGHGIGSLTRQFENEIEEVKVVELDQAVLEVSREYFLYEGDSVEIGDGRKILQEQRRLYDVIVLDAYHNTNMIPFHLITREFFTLTEEKLQEDGILIINAIGKPADDPVIESMDTTLKSVFNEVQILAEDERSEWQNLLIMASNKPLTSQTFKGLTPVKVKGGELISDEDTKLRNLN</sequence>
<dbReference type="PANTHER" id="PTHR43317">
    <property type="entry name" value="THERMOSPERMINE SYNTHASE ACAULIS5"/>
    <property type="match status" value="1"/>
</dbReference>
<feature type="transmembrane region" description="Helical" evidence="5">
    <location>
        <begin position="106"/>
        <end position="126"/>
    </location>
</feature>
<dbReference type="PROSITE" id="PS51006">
    <property type="entry name" value="PABS_2"/>
    <property type="match status" value="1"/>
</dbReference>
<dbReference type="AlphaFoldDB" id="A0A1H8JVR3"/>
<comment type="similarity">
    <text evidence="1">Belongs to the spermidine/spermine synthase family.</text>
</comment>
<dbReference type="GO" id="GO:0010487">
    <property type="term" value="F:thermospermine synthase activity"/>
    <property type="evidence" value="ECO:0007669"/>
    <property type="project" value="TreeGrafter"/>
</dbReference>
<keyword evidence="8" id="KW-1185">Reference proteome</keyword>
<dbReference type="RefSeq" id="WP_090750080.1">
    <property type="nucleotide sequence ID" value="NZ_FOBW01000023.1"/>
</dbReference>
<organism evidence="7 8">
    <name type="scientific">Mesobacillus persicus</name>
    <dbReference type="NCBI Taxonomy" id="930146"/>
    <lineage>
        <taxon>Bacteria</taxon>
        <taxon>Bacillati</taxon>
        <taxon>Bacillota</taxon>
        <taxon>Bacilli</taxon>
        <taxon>Bacillales</taxon>
        <taxon>Bacillaceae</taxon>
        <taxon>Mesobacillus</taxon>
    </lineage>
</organism>
<dbReference type="EMBL" id="FOBW01000023">
    <property type="protein sequence ID" value="SEN84800.1"/>
    <property type="molecule type" value="Genomic_DNA"/>
</dbReference>
<feature type="transmembrane region" description="Helical" evidence="5">
    <location>
        <begin position="5"/>
        <end position="23"/>
    </location>
</feature>
<evidence type="ECO:0000313" key="7">
    <source>
        <dbReference type="EMBL" id="SEN84800.1"/>
    </source>
</evidence>
<dbReference type="InterPro" id="IPR030374">
    <property type="entry name" value="PABS"/>
</dbReference>
<keyword evidence="5" id="KW-1133">Transmembrane helix</keyword>
<keyword evidence="3 4" id="KW-0620">Polyamine biosynthesis</keyword>
<feature type="transmembrane region" description="Helical" evidence="5">
    <location>
        <begin position="138"/>
        <end position="161"/>
    </location>
</feature>
<keyword evidence="5" id="KW-0812">Transmembrane</keyword>
<feature type="transmembrane region" description="Helical" evidence="5">
    <location>
        <begin position="197"/>
        <end position="220"/>
    </location>
</feature>
<feature type="transmembrane region" description="Helical" evidence="5">
    <location>
        <begin position="68"/>
        <end position="86"/>
    </location>
</feature>
<dbReference type="PANTHER" id="PTHR43317:SF1">
    <property type="entry name" value="THERMOSPERMINE SYNTHASE ACAULIS5"/>
    <property type="match status" value="1"/>
</dbReference>
<dbReference type="Gene3D" id="3.40.50.150">
    <property type="entry name" value="Vaccinia Virus protein VP39"/>
    <property type="match status" value="1"/>
</dbReference>